<dbReference type="SMART" id="SM00388">
    <property type="entry name" value="HisKA"/>
    <property type="match status" value="1"/>
</dbReference>
<dbReference type="SUPFAM" id="SSF47384">
    <property type="entry name" value="Homodimeric domain of signal transducing histidine kinase"/>
    <property type="match status" value="1"/>
</dbReference>
<dbReference type="InterPro" id="IPR003018">
    <property type="entry name" value="GAF"/>
</dbReference>
<dbReference type="PANTHER" id="PTHR42878">
    <property type="entry name" value="TWO-COMPONENT HISTIDINE KINASE"/>
    <property type="match status" value="1"/>
</dbReference>
<dbReference type="PROSITE" id="PS50109">
    <property type="entry name" value="HIS_KIN"/>
    <property type="match status" value="1"/>
</dbReference>
<dbReference type="Pfam" id="PF02518">
    <property type="entry name" value="HATPase_c"/>
    <property type="match status" value="1"/>
</dbReference>
<organism evidence="10 11">
    <name type="scientific">Microbacterium aquilitoris</name>
    <dbReference type="NCBI Taxonomy" id="3067307"/>
    <lineage>
        <taxon>Bacteria</taxon>
        <taxon>Bacillati</taxon>
        <taxon>Actinomycetota</taxon>
        <taxon>Actinomycetes</taxon>
        <taxon>Micrococcales</taxon>
        <taxon>Microbacteriaceae</taxon>
        <taxon>Microbacterium</taxon>
    </lineage>
</organism>
<evidence type="ECO:0000256" key="7">
    <source>
        <dbReference type="ARBA" id="ARBA00023012"/>
    </source>
</evidence>
<evidence type="ECO:0000256" key="8">
    <source>
        <dbReference type="ARBA" id="ARBA00039401"/>
    </source>
</evidence>
<dbReference type="Gene3D" id="1.10.287.130">
    <property type="match status" value="1"/>
</dbReference>
<evidence type="ECO:0000256" key="4">
    <source>
        <dbReference type="ARBA" id="ARBA00022553"/>
    </source>
</evidence>
<dbReference type="EC" id="2.7.13.3" evidence="3"/>
<accession>A0ABU3GQ22</accession>
<dbReference type="Pfam" id="PF00512">
    <property type="entry name" value="HisKA"/>
    <property type="match status" value="1"/>
</dbReference>
<dbReference type="RefSeq" id="WP_311870651.1">
    <property type="nucleotide sequence ID" value="NZ_JAUZVT010000002.1"/>
</dbReference>
<feature type="domain" description="Histidine kinase" evidence="9">
    <location>
        <begin position="191"/>
        <end position="403"/>
    </location>
</feature>
<dbReference type="InterPro" id="IPR036890">
    <property type="entry name" value="HATPase_C_sf"/>
</dbReference>
<protein>
    <recommendedName>
        <fullName evidence="8">Sensor-like histidine kinase SenX3</fullName>
        <ecNumber evidence="3">2.7.13.3</ecNumber>
    </recommendedName>
</protein>
<keyword evidence="6 10" id="KW-0418">Kinase</keyword>
<reference evidence="10 11" key="1">
    <citation type="submission" date="2023-08" db="EMBL/GenBank/DDBJ databases">
        <title>Microbacterium aquilitoris sp. nov. and Microbacterium gwkjibeachense sp. nov., isolated from beach.</title>
        <authorList>
            <person name="Lee S.D."/>
            <person name="Yang H."/>
            <person name="Kim I."/>
        </authorList>
    </citation>
    <scope>NUCLEOTIDE SEQUENCE [LARGE SCALE GENOMIC DNA]</scope>
    <source>
        <strain evidence="10 11">KSW-18</strain>
    </source>
</reference>
<dbReference type="Gene3D" id="3.30.450.40">
    <property type="match status" value="1"/>
</dbReference>
<dbReference type="InterPro" id="IPR050351">
    <property type="entry name" value="BphY/WalK/GraS-like"/>
</dbReference>
<comment type="caution">
    <text evidence="10">The sequence shown here is derived from an EMBL/GenBank/DDBJ whole genome shotgun (WGS) entry which is preliminary data.</text>
</comment>
<keyword evidence="7" id="KW-0902">Two-component regulatory system</keyword>
<evidence type="ECO:0000256" key="6">
    <source>
        <dbReference type="ARBA" id="ARBA00022777"/>
    </source>
</evidence>
<dbReference type="PANTHER" id="PTHR42878:SF15">
    <property type="entry name" value="BACTERIOPHYTOCHROME"/>
    <property type="match status" value="1"/>
</dbReference>
<evidence type="ECO:0000256" key="2">
    <source>
        <dbReference type="ARBA" id="ARBA00004236"/>
    </source>
</evidence>
<evidence type="ECO:0000259" key="9">
    <source>
        <dbReference type="PROSITE" id="PS50109"/>
    </source>
</evidence>
<proteinExistence type="predicted"/>
<dbReference type="GO" id="GO:0016301">
    <property type="term" value="F:kinase activity"/>
    <property type="evidence" value="ECO:0007669"/>
    <property type="project" value="UniProtKB-KW"/>
</dbReference>
<dbReference type="Gene3D" id="3.30.565.10">
    <property type="entry name" value="Histidine kinase-like ATPase, C-terminal domain"/>
    <property type="match status" value="1"/>
</dbReference>
<evidence type="ECO:0000256" key="5">
    <source>
        <dbReference type="ARBA" id="ARBA00022679"/>
    </source>
</evidence>
<comment type="catalytic activity">
    <reaction evidence="1">
        <text>ATP + protein L-histidine = ADP + protein N-phospho-L-histidine.</text>
        <dbReference type="EC" id="2.7.13.3"/>
    </reaction>
</comment>
<dbReference type="CDD" id="cd00082">
    <property type="entry name" value="HisKA"/>
    <property type="match status" value="1"/>
</dbReference>
<evidence type="ECO:0000313" key="11">
    <source>
        <dbReference type="Proteomes" id="UP001262835"/>
    </source>
</evidence>
<dbReference type="Pfam" id="PF13185">
    <property type="entry name" value="GAF_2"/>
    <property type="match status" value="1"/>
</dbReference>
<dbReference type="InterPro" id="IPR005467">
    <property type="entry name" value="His_kinase_dom"/>
</dbReference>
<dbReference type="InterPro" id="IPR029016">
    <property type="entry name" value="GAF-like_dom_sf"/>
</dbReference>
<dbReference type="PRINTS" id="PR00344">
    <property type="entry name" value="BCTRLSENSOR"/>
</dbReference>
<sequence length="407" mass="43589">MGGKPAEPVAAPDVLARTVDALSTATGLLEVTSIVAHAVRELTGADGATFVLREDDQCFYVDEDAIGRLWKGSRFPLTACVSGWSMLHRETVIIPDIYDDERVPIDAYRPTFVASMCMAPVRSSDPIGAIGAYWAERHVPDPEHVRQLEVLANTAAVTLENLELRGAISRRSAERDQMAARADELDATMHSLVHDLRGPLGAMMGFAELIADDATDQTSATYAHAVVRAGERMSAQIERMLSIYRITAAPPAPERLDLSEIARGIADELLAQNRGRDLDIRVDEAIVVSADPALVHLALENLLGNAVKYTGKKPSAHIVLRQVDAGPERVVLELTDDGDGFDPSDASRIFEPLTRLHSAEEFPGTGLGLASVARIVELHGGGIHADGRKGEGATFTFSLPAAGPAVA</sequence>
<dbReference type="InterPro" id="IPR004358">
    <property type="entry name" value="Sig_transdc_His_kin-like_C"/>
</dbReference>
<keyword evidence="11" id="KW-1185">Reference proteome</keyword>
<dbReference type="EMBL" id="JAUZVT010000002">
    <property type="protein sequence ID" value="MDT3331664.1"/>
    <property type="molecule type" value="Genomic_DNA"/>
</dbReference>
<dbReference type="InterPro" id="IPR003661">
    <property type="entry name" value="HisK_dim/P_dom"/>
</dbReference>
<evidence type="ECO:0000313" key="10">
    <source>
        <dbReference type="EMBL" id="MDT3331664.1"/>
    </source>
</evidence>
<evidence type="ECO:0000256" key="1">
    <source>
        <dbReference type="ARBA" id="ARBA00000085"/>
    </source>
</evidence>
<keyword evidence="4" id="KW-0597">Phosphoprotein</keyword>
<comment type="subcellular location">
    <subcellularLocation>
        <location evidence="2">Cell membrane</location>
    </subcellularLocation>
</comment>
<keyword evidence="5" id="KW-0808">Transferase</keyword>
<evidence type="ECO:0000256" key="3">
    <source>
        <dbReference type="ARBA" id="ARBA00012438"/>
    </source>
</evidence>
<dbReference type="InterPro" id="IPR003594">
    <property type="entry name" value="HATPase_dom"/>
</dbReference>
<dbReference type="SMART" id="SM00065">
    <property type="entry name" value="GAF"/>
    <property type="match status" value="1"/>
</dbReference>
<dbReference type="SMART" id="SM00387">
    <property type="entry name" value="HATPase_c"/>
    <property type="match status" value="1"/>
</dbReference>
<dbReference type="SUPFAM" id="SSF55874">
    <property type="entry name" value="ATPase domain of HSP90 chaperone/DNA topoisomerase II/histidine kinase"/>
    <property type="match status" value="1"/>
</dbReference>
<name>A0ABU3GQ22_9MICO</name>
<gene>
    <name evidence="10" type="ORF">Q9S78_13415</name>
</gene>
<dbReference type="Proteomes" id="UP001262835">
    <property type="component" value="Unassembled WGS sequence"/>
</dbReference>
<dbReference type="InterPro" id="IPR036097">
    <property type="entry name" value="HisK_dim/P_sf"/>
</dbReference>
<dbReference type="SUPFAM" id="SSF55781">
    <property type="entry name" value="GAF domain-like"/>
    <property type="match status" value="1"/>
</dbReference>